<evidence type="ECO:0000313" key="2">
    <source>
        <dbReference type="EMBL" id="SOE80633.1"/>
    </source>
</evidence>
<dbReference type="InterPro" id="IPR000073">
    <property type="entry name" value="AB_hydrolase_1"/>
</dbReference>
<evidence type="ECO:0000259" key="1">
    <source>
        <dbReference type="Pfam" id="PF12697"/>
    </source>
</evidence>
<feature type="domain" description="AB hydrolase-1" evidence="1">
    <location>
        <begin position="21"/>
        <end position="246"/>
    </location>
</feature>
<dbReference type="PRINTS" id="PR00111">
    <property type="entry name" value="ABHYDROLASE"/>
</dbReference>
<keyword evidence="3" id="KW-1185">Reference proteome</keyword>
<protein>
    <submittedName>
        <fullName evidence="2">Pimeloyl-ACP methyl ester carboxylesterase</fullName>
    </submittedName>
</protein>
<sequence length="258" mass="28648">MLATIGNADIYFSDDGEGNPVVFVHGLGGRSTNWAYQRRYFQRDYRVICPDLPGHGASSGHALSFQSFAGIIIALLDQLQLPRYSLVGLSTGARVALSVAAARPDSVTCLTAVNTFLNLTPQDRSKRISIYDLLLEDDHADSWATVLLREMNVQEGSVIGRGFRRAAAASNPIHIRRIFREMVDWNQNDELKNICCRVQIIRGSLDKFVPSYCTEDLASRLRTVQVDVLDGLGHLPYLEAPVRFNDSLRGFLRAHAGL</sequence>
<dbReference type="AlphaFoldDB" id="A0A7Z7I7C3"/>
<dbReference type="RefSeq" id="WP_097190118.1">
    <property type="nucleotide sequence ID" value="NZ_OCSU01000002.1"/>
</dbReference>
<dbReference type="InterPro" id="IPR050266">
    <property type="entry name" value="AB_hydrolase_sf"/>
</dbReference>
<reference evidence="2 3" key="1">
    <citation type="submission" date="2017-09" db="EMBL/GenBank/DDBJ databases">
        <authorList>
            <person name="Varghese N."/>
            <person name="Submissions S."/>
        </authorList>
    </citation>
    <scope>NUCLEOTIDE SEQUENCE [LARGE SCALE GENOMIC DNA]</scope>
    <source>
        <strain evidence="2 3">OK806</strain>
    </source>
</reference>
<proteinExistence type="predicted"/>
<dbReference type="PANTHER" id="PTHR43798">
    <property type="entry name" value="MONOACYLGLYCEROL LIPASE"/>
    <property type="match status" value="1"/>
</dbReference>
<dbReference type="Pfam" id="PF12697">
    <property type="entry name" value="Abhydrolase_6"/>
    <property type="match status" value="1"/>
</dbReference>
<organism evidence="2 3">
    <name type="scientific">Caballeronia arationis</name>
    <dbReference type="NCBI Taxonomy" id="1777142"/>
    <lineage>
        <taxon>Bacteria</taxon>
        <taxon>Pseudomonadati</taxon>
        <taxon>Pseudomonadota</taxon>
        <taxon>Betaproteobacteria</taxon>
        <taxon>Burkholderiales</taxon>
        <taxon>Burkholderiaceae</taxon>
        <taxon>Caballeronia</taxon>
    </lineage>
</organism>
<dbReference type="Gene3D" id="3.40.50.1820">
    <property type="entry name" value="alpha/beta hydrolase"/>
    <property type="match status" value="1"/>
</dbReference>
<gene>
    <name evidence="2" type="ORF">SAMN05446927_3869</name>
</gene>
<accession>A0A7Z7I7C3</accession>
<dbReference type="SUPFAM" id="SSF53474">
    <property type="entry name" value="alpha/beta-Hydrolases"/>
    <property type="match status" value="1"/>
</dbReference>
<dbReference type="PANTHER" id="PTHR43798:SF33">
    <property type="entry name" value="HYDROLASE, PUTATIVE (AFU_ORTHOLOGUE AFUA_2G14860)-RELATED"/>
    <property type="match status" value="1"/>
</dbReference>
<name>A0A7Z7I7C3_9BURK</name>
<dbReference type="Proteomes" id="UP000219522">
    <property type="component" value="Unassembled WGS sequence"/>
</dbReference>
<evidence type="ECO:0000313" key="3">
    <source>
        <dbReference type="Proteomes" id="UP000219522"/>
    </source>
</evidence>
<dbReference type="InterPro" id="IPR029058">
    <property type="entry name" value="AB_hydrolase_fold"/>
</dbReference>
<dbReference type="GO" id="GO:0016020">
    <property type="term" value="C:membrane"/>
    <property type="evidence" value="ECO:0007669"/>
    <property type="project" value="TreeGrafter"/>
</dbReference>
<comment type="caution">
    <text evidence="2">The sequence shown here is derived from an EMBL/GenBank/DDBJ whole genome shotgun (WGS) entry which is preliminary data.</text>
</comment>
<dbReference type="EMBL" id="OCSU01000002">
    <property type="protein sequence ID" value="SOE80633.1"/>
    <property type="molecule type" value="Genomic_DNA"/>
</dbReference>